<feature type="domain" description="RRM" evidence="6">
    <location>
        <begin position="43"/>
        <end position="121"/>
    </location>
</feature>
<evidence type="ECO:0000256" key="2">
    <source>
        <dbReference type="ARBA" id="ARBA00022884"/>
    </source>
</evidence>
<comment type="subcellular location">
    <subcellularLocation>
        <location evidence="1">Nucleus</location>
        <location evidence="1">Nucleolus</location>
    </subcellularLocation>
</comment>
<dbReference type="InterPro" id="IPR035979">
    <property type="entry name" value="RBD_domain_sf"/>
</dbReference>
<dbReference type="CDD" id="cd12307">
    <property type="entry name" value="RRM_NIFK_like"/>
    <property type="match status" value="1"/>
</dbReference>
<evidence type="ECO:0000313" key="7">
    <source>
        <dbReference type="EMBL" id="KAK2564797.1"/>
    </source>
</evidence>
<evidence type="ECO:0000256" key="5">
    <source>
        <dbReference type="SAM" id="MobiDB-lite"/>
    </source>
</evidence>
<accession>A0AAD9V8F7</accession>
<dbReference type="GO" id="GO:0003723">
    <property type="term" value="F:RNA binding"/>
    <property type="evidence" value="ECO:0007669"/>
    <property type="project" value="UniProtKB-UniRule"/>
</dbReference>
<organism evidence="7 8">
    <name type="scientific">Acropora cervicornis</name>
    <name type="common">Staghorn coral</name>
    <dbReference type="NCBI Taxonomy" id="6130"/>
    <lineage>
        <taxon>Eukaryota</taxon>
        <taxon>Metazoa</taxon>
        <taxon>Cnidaria</taxon>
        <taxon>Anthozoa</taxon>
        <taxon>Hexacorallia</taxon>
        <taxon>Scleractinia</taxon>
        <taxon>Astrocoeniina</taxon>
        <taxon>Acroporidae</taxon>
        <taxon>Acropora</taxon>
    </lineage>
</organism>
<feature type="region of interest" description="Disordered" evidence="5">
    <location>
        <begin position="235"/>
        <end position="267"/>
    </location>
</feature>
<keyword evidence="2 4" id="KW-0694">RNA-binding</keyword>
<dbReference type="InterPro" id="IPR012677">
    <property type="entry name" value="Nucleotide-bd_a/b_plait_sf"/>
</dbReference>
<evidence type="ECO:0000259" key="6">
    <source>
        <dbReference type="PROSITE" id="PS50102"/>
    </source>
</evidence>
<feature type="compositionally biased region" description="Basic and acidic residues" evidence="5">
    <location>
        <begin position="241"/>
        <end position="262"/>
    </location>
</feature>
<dbReference type="PANTHER" id="PTHR46754">
    <property type="entry name" value="MKI67 FHA DOMAIN-INTERACTING NUCLEOLAR PHOSPHOPROTEIN"/>
    <property type="match status" value="1"/>
</dbReference>
<dbReference type="Pfam" id="PF00076">
    <property type="entry name" value="RRM_1"/>
    <property type="match status" value="1"/>
</dbReference>
<comment type="caution">
    <text evidence="7">The sequence shown here is derived from an EMBL/GenBank/DDBJ whole genome shotgun (WGS) entry which is preliminary data.</text>
</comment>
<sequence>MADEGAEKPEDFPTNLALDSRKQKEFEDKVKTISSKFDQLTPGVIYLGHLPHGFFEDQLRQFFSQFGTVTKVRVSRSKKTGGVKGYAFVEFAISEVAKIAADTMNNYLMFGKLLKCKLRHLLTIKNGNKVFLKSVIKVYMVYSVQVLRIFKSENESRFVPKEKVHPKLWIGADRQFKGIPANDREIQKKNRNKTEQEHVKQIDNIVRKERQKRKKMKKLGIDYDFPGYDAEVKTKRAKQTTVDHDKPEEQKHEKKIDNIVRKEGKKRKRIKKVGIDYDFPGYDAEVKAKRAKQTRVDHDKLEET</sequence>
<name>A0AAD9V8F7_ACRCE</name>
<evidence type="ECO:0000256" key="1">
    <source>
        <dbReference type="ARBA" id="ARBA00004604"/>
    </source>
</evidence>
<dbReference type="Gene3D" id="3.30.70.330">
    <property type="match status" value="1"/>
</dbReference>
<reference evidence="7" key="2">
    <citation type="journal article" date="2023" name="Science">
        <title>Genomic signatures of disease resistance in endangered staghorn corals.</title>
        <authorList>
            <person name="Vollmer S.V."/>
            <person name="Selwyn J.D."/>
            <person name="Despard B.A."/>
            <person name="Roesel C.L."/>
        </authorList>
    </citation>
    <scope>NUCLEOTIDE SEQUENCE</scope>
    <source>
        <strain evidence="7">K2</strain>
    </source>
</reference>
<dbReference type="PROSITE" id="PS50102">
    <property type="entry name" value="RRM"/>
    <property type="match status" value="1"/>
</dbReference>
<dbReference type="SMART" id="SM00360">
    <property type="entry name" value="RRM"/>
    <property type="match status" value="1"/>
</dbReference>
<gene>
    <name evidence="7" type="ORF">P5673_011485</name>
</gene>
<dbReference type="SUPFAM" id="SSF54928">
    <property type="entry name" value="RNA-binding domain, RBD"/>
    <property type="match status" value="1"/>
</dbReference>
<dbReference type="GO" id="GO:0005730">
    <property type="term" value="C:nucleolus"/>
    <property type="evidence" value="ECO:0007669"/>
    <property type="project" value="UniProtKB-SubCell"/>
</dbReference>
<dbReference type="Proteomes" id="UP001249851">
    <property type="component" value="Unassembled WGS sequence"/>
</dbReference>
<keyword evidence="3" id="KW-0539">Nucleus</keyword>
<evidence type="ECO:0000256" key="3">
    <source>
        <dbReference type="ARBA" id="ARBA00023242"/>
    </source>
</evidence>
<evidence type="ECO:0000256" key="4">
    <source>
        <dbReference type="PROSITE-ProRule" id="PRU00176"/>
    </source>
</evidence>
<proteinExistence type="predicted"/>
<evidence type="ECO:0000313" key="8">
    <source>
        <dbReference type="Proteomes" id="UP001249851"/>
    </source>
</evidence>
<dbReference type="EMBL" id="JARQWQ010000021">
    <property type="protein sequence ID" value="KAK2564797.1"/>
    <property type="molecule type" value="Genomic_DNA"/>
</dbReference>
<dbReference type="AlphaFoldDB" id="A0AAD9V8F7"/>
<dbReference type="InterPro" id="IPR000504">
    <property type="entry name" value="RRM_dom"/>
</dbReference>
<keyword evidence="8" id="KW-1185">Reference proteome</keyword>
<reference evidence="7" key="1">
    <citation type="journal article" date="2023" name="G3 (Bethesda)">
        <title>Whole genome assembly and annotation of the endangered Caribbean coral Acropora cervicornis.</title>
        <authorList>
            <person name="Selwyn J.D."/>
            <person name="Vollmer S.V."/>
        </authorList>
    </citation>
    <scope>NUCLEOTIDE SEQUENCE</scope>
    <source>
        <tissue evidence="7">Whole Organism</tissue>
    </source>
</reference>
<protein>
    <submittedName>
        <fullName evidence="7">MKI67 FHA domain-interacting nucleolar phosphoprotein-like</fullName>
    </submittedName>
</protein>